<feature type="domain" description="Glycosyltransferase 2-like" evidence="1">
    <location>
        <begin position="3"/>
        <end position="116"/>
    </location>
</feature>
<name>A0AAE9YWW0_9GAMM</name>
<reference evidence="2 3" key="1">
    <citation type="journal article" date="2015" name="Genome Announc.">
        <title>Draft Genome Sequences of Marine Isolates of Thalassomonas viridans and Thalassomonas actiniarum.</title>
        <authorList>
            <person name="Olonade I."/>
            <person name="van Zyl L.J."/>
            <person name="Trindade M."/>
        </authorList>
    </citation>
    <scope>NUCLEOTIDE SEQUENCE [LARGE SCALE GENOMIC DNA]</scope>
    <source>
        <strain evidence="2 3">A5K-106</strain>
    </source>
</reference>
<evidence type="ECO:0000259" key="1">
    <source>
        <dbReference type="Pfam" id="PF00535"/>
    </source>
</evidence>
<proteinExistence type="predicted"/>
<accession>A0AAE9YWW0</accession>
<dbReference type="Pfam" id="PF00535">
    <property type="entry name" value="Glycos_transf_2"/>
    <property type="match status" value="1"/>
</dbReference>
<dbReference type="Gene3D" id="3.90.550.10">
    <property type="entry name" value="Spore Coat Polysaccharide Biosynthesis Protein SpsA, Chain A"/>
    <property type="match status" value="1"/>
</dbReference>
<dbReference type="InterPro" id="IPR001173">
    <property type="entry name" value="Glyco_trans_2-like"/>
</dbReference>
<dbReference type="SUPFAM" id="SSF53448">
    <property type="entry name" value="Nucleotide-diphospho-sugar transferases"/>
    <property type="match status" value="1"/>
</dbReference>
<dbReference type="InterPro" id="IPR050834">
    <property type="entry name" value="Glycosyltransf_2"/>
</dbReference>
<sequence length="275" mass="32144">MYSVIIPTFNRCALLKQAIDSVLLQQVRQIEIIVVDDGSTDDTALMLAEKYPKVRYFYQENKGPGAARNKGILQSKGDYIALLDSDDIWLENKINHEMKLFQQFPEAEMLAGNASGFLEGELRRADIFSQRKINFPQKKPRFFEWSLPIMKLGPVCNTSTMTFKRATLEKMGSTIFDESLRFDEDWDLEFRLFAQFKALLYPEVNCHVHIFNDQTRLFYSAQGQEKTNEEWRNIWQQQILIINRYLNKLYWDMNIAKGFELRIEQLGQLLKDAGG</sequence>
<dbReference type="PANTHER" id="PTHR43685:SF2">
    <property type="entry name" value="GLYCOSYLTRANSFERASE 2-LIKE DOMAIN-CONTAINING PROTEIN"/>
    <property type="match status" value="1"/>
</dbReference>
<evidence type="ECO:0000313" key="2">
    <source>
        <dbReference type="EMBL" id="WDE00968.1"/>
    </source>
</evidence>
<dbReference type="EMBL" id="CP059735">
    <property type="protein sequence ID" value="WDE00968.1"/>
    <property type="molecule type" value="Genomic_DNA"/>
</dbReference>
<keyword evidence="3" id="KW-1185">Reference proteome</keyword>
<dbReference type="PANTHER" id="PTHR43685">
    <property type="entry name" value="GLYCOSYLTRANSFERASE"/>
    <property type="match status" value="1"/>
</dbReference>
<dbReference type="Proteomes" id="UP000032568">
    <property type="component" value="Chromosome"/>
</dbReference>
<dbReference type="AlphaFoldDB" id="A0AAE9YWW0"/>
<dbReference type="RefSeq" id="WP_053043491.1">
    <property type="nucleotide sequence ID" value="NZ_CP059735.1"/>
</dbReference>
<dbReference type="InterPro" id="IPR029044">
    <property type="entry name" value="Nucleotide-diphossugar_trans"/>
</dbReference>
<gene>
    <name evidence="2" type="ORF">SG35_010245</name>
</gene>
<organism evidence="2 3">
    <name type="scientific">Thalassomonas actiniarum</name>
    <dbReference type="NCBI Taxonomy" id="485447"/>
    <lineage>
        <taxon>Bacteria</taxon>
        <taxon>Pseudomonadati</taxon>
        <taxon>Pseudomonadota</taxon>
        <taxon>Gammaproteobacteria</taxon>
        <taxon>Alteromonadales</taxon>
        <taxon>Colwelliaceae</taxon>
        <taxon>Thalassomonas</taxon>
    </lineage>
</organism>
<evidence type="ECO:0000313" key="3">
    <source>
        <dbReference type="Proteomes" id="UP000032568"/>
    </source>
</evidence>
<dbReference type="KEGG" id="tact:SG35_010245"/>
<reference evidence="2 3" key="2">
    <citation type="journal article" date="2022" name="Mar. Drugs">
        <title>Bioassay-Guided Fractionation Leads to the Detection of Cholic Acid Generated by the Rare Thalassomonas sp.</title>
        <authorList>
            <person name="Pheiffer F."/>
            <person name="Schneider Y.K."/>
            <person name="Hansen E.H."/>
            <person name="Andersen J.H."/>
            <person name="Isaksson J."/>
            <person name="Busche T."/>
            <person name="R C."/>
            <person name="Kalinowski J."/>
            <person name="Zyl L.V."/>
            <person name="Trindade M."/>
        </authorList>
    </citation>
    <scope>NUCLEOTIDE SEQUENCE [LARGE SCALE GENOMIC DNA]</scope>
    <source>
        <strain evidence="2 3">A5K-106</strain>
    </source>
</reference>
<protein>
    <submittedName>
        <fullName evidence="2">Glycosyltransferase</fullName>
    </submittedName>
</protein>